<accession>A0ACB8XIL1</accession>
<proteinExistence type="predicted"/>
<reference evidence="2" key="1">
    <citation type="journal article" date="2022" name="Mol. Ecol. Resour.">
        <title>The genomes of chicory, endive, great burdock and yacon provide insights into Asteraceae palaeo-polyploidization history and plant inulin production.</title>
        <authorList>
            <person name="Fan W."/>
            <person name="Wang S."/>
            <person name="Wang H."/>
            <person name="Wang A."/>
            <person name="Jiang F."/>
            <person name="Liu H."/>
            <person name="Zhao H."/>
            <person name="Xu D."/>
            <person name="Zhang Y."/>
        </authorList>
    </citation>
    <scope>NUCLEOTIDE SEQUENCE [LARGE SCALE GENOMIC DNA]</scope>
    <source>
        <strain evidence="2">cv. Niubang</strain>
    </source>
</reference>
<gene>
    <name evidence="1" type="ORF">L6452_42479</name>
</gene>
<name>A0ACB8XIL1_ARCLA</name>
<organism evidence="1 2">
    <name type="scientific">Arctium lappa</name>
    <name type="common">Greater burdock</name>
    <name type="synonym">Lappa major</name>
    <dbReference type="NCBI Taxonomy" id="4217"/>
    <lineage>
        <taxon>Eukaryota</taxon>
        <taxon>Viridiplantae</taxon>
        <taxon>Streptophyta</taxon>
        <taxon>Embryophyta</taxon>
        <taxon>Tracheophyta</taxon>
        <taxon>Spermatophyta</taxon>
        <taxon>Magnoliopsida</taxon>
        <taxon>eudicotyledons</taxon>
        <taxon>Gunneridae</taxon>
        <taxon>Pentapetalae</taxon>
        <taxon>asterids</taxon>
        <taxon>campanulids</taxon>
        <taxon>Asterales</taxon>
        <taxon>Asteraceae</taxon>
        <taxon>Carduoideae</taxon>
        <taxon>Cardueae</taxon>
        <taxon>Arctiinae</taxon>
        <taxon>Arctium</taxon>
    </lineage>
</organism>
<sequence>MVSTPINQEAMRNNGGEGLMREMPVDNPPARGEPELEAEKTKERDDCVFSKASSKGNDVGGDTKAGGAWKNTGEFMKSNTSEFKEAHQPSSYQQRTNLEPKDQGGKKDGSTIEPKAKEKIHSIDIRKGKKSETSRLGNGRRSFHIFKQMARGKPKKEGQKIDIWSSIQTKATRKKKGGKEMMASSSFVSISNELGSKESKEGLKAFSEAIGINWKTQRKRKHLQHRLMSTNFVKVGLE</sequence>
<protein>
    <submittedName>
        <fullName evidence="1">Uncharacterized protein</fullName>
    </submittedName>
</protein>
<comment type="caution">
    <text evidence="1">The sequence shown here is derived from an EMBL/GenBank/DDBJ whole genome shotgun (WGS) entry which is preliminary data.</text>
</comment>
<reference evidence="1 2" key="2">
    <citation type="journal article" date="2022" name="Mol. Ecol. Resour.">
        <title>The genomes of chicory, endive, great burdock and yacon provide insights into Asteraceae paleo-polyploidization history and plant inulin production.</title>
        <authorList>
            <person name="Fan W."/>
            <person name="Wang S."/>
            <person name="Wang H."/>
            <person name="Wang A."/>
            <person name="Jiang F."/>
            <person name="Liu H."/>
            <person name="Zhao H."/>
            <person name="Xu D."/>
            <person name="Zhang Y."/>
        </authorList>
    </citation>
    <scope>NUCLEOTIDE SEQUENCE [LARGE SCALE GENOMIC DNA]</scope>
    <source>
        <strain evidence="2">cv. Niubang</strain>
    </source>
</reference>
<evidence type="ECO:0000313" key="1">
    <source>
        <dbReference type="EMBL" id="KAI3667422.1"/>
    </source>
</evidence>
<keyword evidence="2" id="KW-1185">Reference proteome</keyword>
<evidence type="ECO:0000313" key="2">
    <source>
        <dbReference type="Proteomes" id="UP001055879"/>
    </source>
</evidence>
<dbReference type="Proteomes" id="UP001055879">
    <property type="component" value="Linkage Group LG17"/>
</dbReference>
<dbReference type="EMBL" id="CM042063">
    <property type="protein sequence ID" value="KAI3667422.1"/>
    <property type="molecule type" value="Genomic_DNA"/>
</dbReference>